<keyword evidence="3" id="KW-1185">Reference proteome</keyword>
<dbReference type="Gene3D" id="3.40.50.980">
    <property type="match status" value="1"/>
</dbReference>
<organism evidence="2 3">
    <name type="scientific">Cylindrotheca closterium</name>
    <dbReference type="NCBI Taxonomy" id="2856"/>
    <lineage>
        <taxon>Eukaryota</taxon>
        <taxon>Sar</taxon>
        <taxon>Stramenopiles</taxon>
        <taxon>Ochrophyta</taxon>
        <taxon>Bacillariophyta</taxon>
        <taxon>Bacillariophyceae</taxon>
        <taxon>Bacillariophycidae</taxon>
        <taxon>Bacillariales</taxon>
        <taxon>Bacillariaceae</taxon>
        <taxon>Cylindrotheca</taxon>
    </lineage>
</organism>
<dbReference type="EMBL" id="CAKOGP040001668">
    <property type="protein sequence ID" value="CAJ1946318.1"/>
    <property type="molecule type" value="Genomic_DNA"/>
</dbReference>
<name>A0AAD2FKH5_9STRA</name>
<proteinExistence type="predicted"/>
<accession>A0AAD2FKH5</accession>
<dbReference type="AlphaFoldDB" id="A0AAD2FKH5"/>
<protein>
    <recommendedName>
        <fullName evidence="1">AMP-dependent synthetase/ligase domain-containing protein</fullName>
    </recommendedName>
</protein>
<feature type="domain" description="AMP-dependent synthetase/ligase" evidence="1">
    <location>
        <begin position="44"/>
        <end position="150"/>
    </location>
</feature>
<evidence type="ECO:0000313" key="2">
    <source>
        <dbReference type="EMBL" id="CAJ1946318.1"/>
    </source>
</evidence>
<dbReference type="SUPFAM" id="SSF56801">
    <property type="entry name" value="Acetyl-CoA synthetase-like"/>
    <property type="match status" value="1"/>
</dbReference>
<dbReference type="Proteomes" id="UP001295423">
    <property type="component" value="Unassembled WGS sequence"/>
</dbReference>
<dbReference type="Pfam" id="PF00501">
    <property type="entry name" value="AMP-binding"/>
    <property type="match status" value="1"/>
</dbReference>
<evidence type="ECO:0000259" key="1">
    <source>
        <dbReference type="Pfam" id="PF00501"/>
    </source>
</evidence>
<evidence type="ECO:0000313" key="3">
    <source>
        <dbReference type="Proteomes" id="UP001295423"/>
    </source>
</evidence>
<sequence>MSLPSRILRAAISRPSLLGRRPIANAASRVFLSTTSGGSTLAQLAKENPYKEVVRFEHKNRKWNLQHVDYYSDALAVGLLENGLQPGDVVLSWLPTHFSESMVLQFACSKSGLVLYNLDPALATADPEAAKEALSAALELTKANVLISQEAGSDVNYVRLCEQVIPELRIFDFAEGKPFVTPRFPHLRFPIHTGFDQDDKWGMLLFKHMVVPSDNLEEHLDGFTVDGSTPLLGELKLDSKGIPTGLGKVATNDQVTKSGVLETYSKILKREYHEVEGVGVVW</sequence>
<gene>
    <name evidence="2" type="ORF">CYCCA115_LOCUS10459</name>
</gene>
<reference evidence="2" key="1">
    <citation type="submission" date="2023-08" db="EMBL/GenBank/DDBJ databases">
        <authorList>
            <person name="Audoor S."/>
            <person name="Bilcke G."/>
        </authorList>
    </citation>
    <scope>NUCLEOTIDE SEQUENCE</scope>
</reference>
<dbReference type="InterPro" id="IPR000873">
    <property type="entry name" value="AMP-dep_synth/lig_dom"/>
</dbReference>
<comment type="caution">
    <text evidence="2">The sequence shown here is derived from an EMBL/GenBank/DDBJ whole genome shotgun (WGS) entry which is preliminary data.</text>
</comment>